<proteinExistence type="inferred from homology"/>
<keyword evidence="9 20" id="KW-0808">Transferase</keyword>
<dbReference type="Pfam" id="PF02607">
    <property type="entry name" value="B12-binding_2"/>
    <property type="match status" value="1"/>
</dbReference>
<name>A0A3B0UY88_9ZZZZ</name>
<dbReference type="InterPro" id="IPR017215">
    <property type="entry name" value="MetH_bac"/>
</dbReference>
<sequence length="814" mass="86696">MAEQRPVPDGKKTFREALKDGQLVFDGATGTMLQKLGLEPGGCPDELNISKPEIVRKVHTAYLDAGSDIFTTNTFGATRPKLKEYDLEDKLREINIAGVKAAREAIGDKGYVAGGIGPTGHFIEPVGDLNFDAAVEIFAEQAQALKDGGADLLIIETMMDIKEMRAAIIGAKTTGLPVVATMTFDQSMRTILGTTPEVWAIVASGLDVDALGANCSLGIEGLYEALSAMSAVTNTPLIAQPNAGIPVLVGKETVFPATPEEMTEYVPRLVAIGVRILGGCCGTTPEHIRQMGADFRSLQVEPRQPKTFTALASRTATTRFGGGLPPITIGERINPTGRKKLAQEIKDHKTTTICKETREQTEAGANVLDVNVGVPDIDEAAAMKRAVFAVNDNTSLPIVVDSPNLDALEEGLKAVDGRPLINSVSGEEEKLAAVLPLAKKYGAAVLGLTIDDKGIPPTAEGRFKVAEKIMNRALEAGLNKEDLVIDCLAMTVSADPNGALTTLDAIRMIKERLGLATTLGVSNISFGLPSRESVNSHFYSMALHAGLDSAIMNVKNQSMMDSYHASLVLLAHDAKAKKYIGRFKDREPGGAGALVEEKTEPQTIQDKLIRAVVDGDTEHILDFVEEALADGWEPLVVGNEGLILGLNEVGRLFAANIYFLPQVISSADTVKKAFARLKKEMKDESGPKLGKVIMATVKGDIHDIGKNIVCTLLENHGFEVIDLGKNVPTEKIVEEARARKVDIVGLSALMTTTVMEMDNVVKELKDAGVPAAVMVGGAVVTQEFADRIKAVFGGEATAAVDKMKEIVGADSAKA</sequence>
<dbReference type="InterPro" id="IPR003759">
    <property type="entry name" value="Cbl-bd_cap"/>
</dbReference>
<dbReference type="Pfam" id="PF00809">
    <property type="entry name" value="Pterin_bind"/>
    <property type="match status" value="1"/>
</dbReference>
<dbReference type="SUPFAM" id="SSF47644">
    <property type="entry name" value="Methionine synthase domain"/>
    <property type="match status" value="1"/>
</dbReference>
<keyword evidence="8" id="KW-0846">Cobalamin</keyword>
<evidence type="ECO:0000313" key="20">
    <source>
        <dbReference type="EMBL" id="VAW36128.1"/>
    </source>
</evidence>
<dbReference type="Gene3D" id="3.20.20.20">
    <property type="entry name" value="Dihydropteroate synthase-like"/>
    <property type="match status" value="1"/>
</dbReference>
<evidence type="ECO:0000259" key="16">
    <source>
        <dbReference type="PROSITE" id="PS50970"/>
    </source>
</evidence>
<dbReference type="PROSITE" id="PS50970">
    <property type="entry name" value="HCY"/>
    <property type="match status" value="1"/>
</dbReference>
<feature type="domain" description="Pterin-binding" evidence="17">
    <location>
        <begin position="326"/>
        <end position="570"/>
    </location>
</feature>
<keyword evidence="11" id="KW-0479">Metal-binding</keyword>
<evidence type="ECO:0000259" key="17">
    <source>
        <dbReference type="PROSITE" id="PS50972"/>
    </source>
</evidence>
<dbReference type="InterPro" id="IPR006158">
    <property type="entry name" value="Cobalamin-bd"/>
</dbReference>
<evidence type="ECO:0000256" key="14">
    <source>
        <dbReference type="ARBA" id="ARBA00023285"/>
    </source>
</evidence>
<evidence type="ECO:0000256" key="9">
    <source>
        <dbReference type="ARBA" id="ARBA00022679"/>
    </source>
</evidence>
<evidence type="ECO:0000256" key="5">
    <source>
        <dbReference type="ARBA" id="ARBA00012032"/>
    </source>
</evidence>
<dbReference type="SUPFAM" id="SSF51717">
    <property type="entry name" value="Dihydropteroate synthetase-like"/>
    <property type="match status" value="1"/>
</dbReference>
<dbReference type="GO" id="GO:0050667">
    <property type="term" value="P:homocysteine metabolic process"/>
    <property type="evidence" value="ECO:0007669"/>
    <property type="project" value="TreeGrafter"/>
</dbReference>
<keyword evidence="12" id="KW-0862">Zinc</keyword>
<dbReference type="UniPathway" id="UPA00051">
    <property type="reaction ID" value="UER00081"/>
</dbReference>
<keyword evidence="10" id="KW-0949">S-adenosyl-L-methionine</keyword>
<dbReference type="SUPFAM" id="SSF52242">
    <property type="entry name" value="Cobalamin (vitamin B12)-binding domain"/>
    <property type="match status" value="1"/>
</dbReference>
<evidence type="ECO:0000256" key="7">
    <source>
        <dbReference type="ARBA" id="ARBA00022605"/>
    </source>
</evidence>
<comment type="similarity">
    <text evidence="4">Belongs to the vitamin-B12 dependent methionine synthase family.</text>
</comment>
<dbReference type="GO" id="GO:0032259">
    <property type="term" value="P:methylation"/>
    <property type="evidence" value="ECO:0007669"/>
    <property type="project" value="UniProtKB-KW"/>
</dbReference>
<evidence type="ECO:0000256" key="13">
    <source>
        <dbReference type="ARBA" id="ARBA00023167"/>
    </source>
</evidence>
<dbReference type="EC" id="2.1.1.13" evidence="5"/>
<dbReference type="GO" id="GO:0008705">
    <property type="term" value="F:methionine synthase activity"/>
    <property type="evidence" value="ECO:0007669"/>
    <property type="project" value="UniProtKB-EC"/>
</dbReference>
<dbReference type="Pfam" id="PF02310">
    <property type="entry name" value="B12-binding"/>
    <property type="match status" value="1"/>
</dbReference>
<dbReference type="SUPFAM" id="SSF82282">
    <property type="entry name" value="Homocysteine S-methyltransferase"/>
    <property type="match status" value="1"/>
</dbReference>
<dbReference type="Gene3D" id="3.20.20.330">
    <property type="entry name" value="Homocysteine-binding-like domain"/>
    <property type="match status" value="1"/>
</dbReference>
<dbReference type="InterPro" id="IPR003726">
    <property type="entry name" value="HCY_dom"/>
</dbReference>
<evidence type="ECO:0000259" key="19">
    <source>
        <dbReference type="PROSITE" id="PS51337"/>
    </source>
</evidence>
<dbReference type="Gene3D" id="3.40.50.280">
    <property type="entry name" value="Cobalamin-binding domain"/>
    <property type="match status" value="1"/>
</dbReference>
<protein>
    <recommendedName>
        <fullName evidence="5">methionine synthase</fullName>
        <ecNumber evidence="5">2.1.1.13</ecNumber>
    </recommendedName>
    <alternativeName>
        <fullName evidence="15">5-methyltetrahydrofolate--homocysteine methyltransferase</fullName>
    </alternativeName>
</protein>
<dbReference type="InterPro" id="IPR036589">
    <property type="entry name" value="HCY_dom_sf"/>
</dbReference>
<keyword evidence="7" id="KW-0028">Amino-acid biosynthesis</keyword>
<dbReference type="PANTHER" id="PTHR45833">
    <property type="entry name" value="METHIONINE SYNTHASE"/>
    <property type="match status" value="1"/>
</dbReference>
<evidence type="ECO:0000256" key="1">
    <source>
        <dbReference type="ARBA" id="ARBA00001947"/>
    </source>
</evidence>
<evidence type="ECO:0000256" key="2">
    <source>
        <dbReference type="ARBA" id="ARBA00001956"/>
    </source>
</evidence>
<accession>A0A3B0UY88</accession>
<feature type="domain" description="Hcy-binding" evidence="16">
    <location>
        <begin position="11"/>
        <end position="295"/>
    </location>
</feature>
<dbReference type="EMBL" id="UOEZ01000037">
    <property type="protein sequence ID" value="VAW36128.1"/>
    <property type="molecule type" value="Genomic_DNA"/>
</dbReference>
<evidence type="ECO:0000259" key="18">
    <source>
        <dbReference type="PROSITE" id="PS51332"/>
    </source>
</evidence>
<dbReference type="InterPro" id="IPR050554">
    <property type="entry name" value="Met_Synthase/Corrinoid"/>
</dbReference>
<dbReference type="Pfam" id="PF02574">
    <property type="entry name" value="S-methyl_trans"/>
    <property type="match status" value="1"/>
</dbReference>
<keyword evidence="14" id="KW-0170">Cobalt</keyword>
<dbReference type="GO" id="GO:0046872">
    <property type="term" value="F:metal ion binding"/>
    <property type="evidence" value="ECO:0007669"/>
    <property type="project" value="UniProtKB-KW"/>
</dbReference>
<dbReference type="CDD" id="cd02070">
    <property type="entry name" value="corrinoid_protein_B12-BD"/>
    <property type="match status" value="1"/>
</dbReference>
<dbReference type="PROSITE" id="PS51332">
    <property type="entry name" value="B12_BINDING"/>
    <property type="match status" value="1"/>
</dbReference>
<dbReference type="InterPro" id="IPR036594">
    <property type="entry name" value="Meth_synthase_dom"/>
</dbReference>
<evidence type="ECO:0000256" key="4">
    <source>
        <dbReference type="ARBA" id="ARBA00010398"/>
    </source>
</evidence>
<keyword evidence="6 20" id="KW-0489">Methyltransferase</keyword>
<evidence type="ECO:0000256" key="6">
    <source>
        <dbReference type="ARBA" id="ARBA00022603"/>
    </source>
</evidence>
<feature type="domain" description="B12-binding N-terminal" evidence="19">
    <location>
        <begin position="595"/>
        <end position="689"/>
    </location>
</feature>
<dbReference type="GO" id="GO:0005829">
    <property type="term" value="C:cytosol"/>
    <property type="evidence" value="ECO:0007669"/>
    <property type="project" value="TreeGrafter"/>
</dbReference>
<dbReference type="PANTHER" id="PTHR45833:SF1">
    <property type="entry name" value="METHIONINE SYNTHASE"/>
    <property type="match status" value="1"/>
</dbReference>
<organism evidence="20">
    <name type="scientific">hydrothermal vent metagenome</name>
    <dbReference type="NCBI Taxonomy" id="652676"/>
    <lineage>
        <taxon>unclassified sequences</taxon>
        <taxon>metagenomes</taxon>
        <taxon>ecological metagenomes</taxon>
    </lineage>
</organism>
<evidence type="ECO:0000256" key="8">
    <source>
        <dbReference type="ARBA" id="ARBA00022628"/>
    </source>
</evidence>
<reference evidence="20" key="1">
    <citation type="submission" date="2018-06" db="EMBL/GenBank/DDBJ databases">
        <authorList>
            <person name="Zhirakovskaya E."/>
        </authorList>
    </citation>
    <scope>NUCLEOTIDE SEQUENCE</scope>
</reference>
<dbReference type="NCBIfam" id="NF005719">
    <property type="entry name" value="PRK07535.1"/>
    <property type="match status" value="1"/>
</dbReference>
<dbReference type="AlphaFoldDB" id="A0A3B0UY88"/>
<dbReference type="PROSITE" id="PS51337">
    <property type="entry name" value="B12_BINDING_NTER"/>
    <property type="match status" value="1"/>
</dbReference>
<evidence type="ECO:0000256" key="11">
    <source>
        <dbReference type="ARBA" id="ARBA00022723"/>
    </source>
</evidence>
<comment type="pathway">
    <text evidence="3">Amino-acid biosynthesis; L-methionine biosynthesis via de novo pathway; L-methionine from L-homocysteine (MetH route): step 1/1.</text>
</comment>
<comment type="cofactor">
    <cofactor evidence="1">
        <name>Zn(2+)</name>
        <dbReference type="ChEBI" id="CHEBI:29105"/>
    </cofactor>
</comment>
<dbReference type="InterPro" id="IPR011005">
    <property type="entry name" value="Dihydropteroate_synth-like_sf"/>
</dbReference>
<dbReference type="InterPro" id="IPR036724">
    <property type="entry name" value="Cobalamin-bd_sf"/>
</dbReference>
<dbReference type="Gene3D" id="1.10.1240.10">
    <property type="entry name" value="Methionine synthase domain"/>
    <property type="match status" value="1"/>
</dbReference>
<dbReference type="GO" id="GO:0031419">
    <property type="term" value="F:cobalamin binding"/>
    <property type="evidence" value="ECO:0007669"/>
    <property type="project" value="UniProtKB-KW"/>
</dbReference>
<dbReference type="PROSITE" id="PS50972">
    <property type="entry name" value="PTERIN_BINDING"/>
    <property type="match status" value="1"/>
</dbReference>
<keyword evidence="13" id="KW-0486">Methionine biosynthesis</keyword>
<evidence type="ECO:0000256" key="12">
    <source>
        <dbReference type="ARBA" id="ARBA00022833"/>
    </source>
</evidence>
<gene>
    <name evidence="20" type="ORF">MNBD_DELTA02-1086</name>
</gene>
<comment type="cofactor">
    <cofactor evidence="2">
        <name>methylcob(III)alamin</name>
        <dbReference type="ChEBI" id="CHEBI:28115"/>
    </cofactor>
</comment>
<evidence type="ECO:0000256" key="10">
    <source>
        <dbReference type="ARBA" id="ARBA00022691"/>
    </source>
</evidence>
<feature type="domain" description="B12-binding" evidence="18">
    <location>
        <begin position="689"/>
        <end position="814"/>
    </location>
</feature>
<dbReference type="GO" id="GO:0046653">
    <property type="term" value="P:tetrahydrofolate metabolic process"/>
    <property type="evidence" value="ECO:0007669"/>
    <property type="project" value="TreeGrafter"/>
</dbReference>
<evidence type="ECO:0000256" key="3">
    <source>
        <dbReference type="ARBA" id="ARBA00005178"/>
    </source>
</evidence>
<dbReference type="SMART" id="SM01018">
    <property type="entry name" value="B12-binding_2"/>
    <property type="match status" value="1"/>
</dbReference>
<evidence type="ECO:0000256" key="15">
    <source>
        <dbReference type="ARBA" id="ARBA00031040"/>
    </source>
</evidence>
<dbReference type="InterPro" id="IPR000489">
    <property type="entry name" value="Pterin-binding_dom"/>
</dbReference>
<dbReference type="PIRSF" id="PIRSF037472">
    <property type="entry name" value="DHPS_mtfrase"/>
    <property type="match status" value="1"/>
</dbReference>